<dbReference type="Gene3D" id="1.25.40.10">
    <property type="entry name" value="Tetratricopeptide repeat domain"/>
    <property type="match status" value="2"/>
</dbReference>
<comment type="caution">
    <text evidence="3">The sequence shown here is derived from an EMBL/GenBank/DDBJ whole genome shotgun (WGS) entry which is preliminary data.</text>
</comment>
<feature type="coiled-coil region" evidence="1">
    <location>
        <begin position="1"/>
        <end position="28"/>
    </location>
</feature>
<keyword evidence="1" id="KW-0175">Coiled coil</keyword>
<name>A0AAE0HH61_9PEZI</name>
<dbReference type="InterPro" id="IPR011990">
    <property type="entry name" value="TPR-like_helical_dom_sf"/>
</dbReference>
<keyword evidence="4" id="KW-1185">Reference proteome</keyword>
<organism evidence="3 4">
    <name type="scientific">Chaetomium fimeti</name>
    <dbReference type="NCBI Taxonomy" id="1854472"/>
    <lineage>
        <taxon>Eukaryota</taxon>
        <taxon>Fungi</taxon>
        <taxon>Dikarya</taxon>
        <taxon>Ascomycota</taxon>
        <taxon>Pezizomycotina</taxon>
        <taxon>Sordariomycetes</taxon>
        <taxon>Sordariomycetidae</taxon>
        <taxon>Sordariales</taxon>
        <taxon>Chaetomiaceae</taxon>
        <taxon>Chaetomium</taxon>
    </lineage>
</organism>
<dbReference type="AlphaFoldDB" id="A0AAE0HH61"/>
<reference evidence="3" key="1">
    <citation type="journal article" date="2023" name="Mol. Phylogenet. Evol.">
        <title>Genome-scale phylogeny and comparative genomics of the fungal order Sordariales.</title>
        <authorList>
            <person name="Hensen N."/>
            <person name="Bonometti L."/>
            <person name="Westerberg I."/>
            <person name="Brannstrom I.O."/>
            <person name="Guillou S."/>
            <person name="Cros-Aarteil S."/>
            <person name="Calhoun S."/>
            <person name="Haridas S."/>
            <person name="Kuo A."/>
            <person name="Mondo S."/>
            <person name="Pangilinan J."/>
            <person name="Riley R."/>
            <person name="LaButti K."/>
            <person name="Andreopoulos B."/>
            <person name="Lipzen A."/>
            <person name="Chen C."/>
            <person name="Yan M."/>
            <person name="Daum C."/>
            <person name="Ng V."/>
            <person name="Clum A."/>
            <person name="Steindorff A."/>
            <person name="Ohm R.A."/>
            <person name="Martin F."/>
            <person name="Silar P."/>
            <person name="Natvig D.O."/>
            <person name="Lalanne C."/>
            <person name="Gautier V."/>
            <person name="Ament-Velasquez S.L."/>
            <person name="Kruys A."/>
            <person name="Hutchinson M.I."/>
            <person name="Powell A.J."/>
            <person name="Barry K."/>
            <person name="Miller A.N."/>
            <person name="Grigoriev I.V."/>
            <person name="Debuchy R."/>
            <person name="Gladieux P."/>
            <person name="Hiltunen Thoren M."/>
            <person name="Johannesson H."/>
        </authorList>
    </citation>
    <scope>NUCLEOTIDE SEQUENCE</scope>
    <source>
        <strain evidence="3">CBS 168.71</strain>
    </source>
</reference>
<evidence type="ECO:0000259" key="2">
    <source>
        <dbReference type="Pfam" id="PF12770"/>
    </source>
</evidence>
<dbReference type="SUPFAM" id="SSF48452">
    <property type="entry name" value="TPR-like"/>
    <property type="match status" value="2"/>
</dbReference>
<gene>
    <name evidence="3" type="ORF">B0H64DRAFT_461492</name>
</gene>
<accession>A0AAE0HH61</accession>
<dbReference type="EMBL" id="JAUEPN010000004">
    <property type="protein sequence ID" value="KAK3296396.1"/>
    <property type="molecule type" value="Genomic_DNA"/>
</dbReference>
<dbReference type="GeneID" id="87844453"/>
<evidence type="ECO:0000256" key="1">
    <source>
        <dbReference type="SAM" id="Coils"/>
    </source>
</evidence>
<evidence type="ECO:0000313" key="3">
    <source>
        <dbReference type="EMBL" id="KAK3296396.1"/>
    </source>
</evidence>
<dbReference type="Pfam" id="PF12770">
    <property type="entry name" value="CHAT"/>
    <property type="match status" value="1"/>
</dbReference>
<reference evidence="3" key="2">
    <citation type="submission" date="2023-06" db="EMBL/GenBank/DDBJ databases">
        <authorList>
            <consortium name="Lawrence Berkeley National Laboratory"/>
            <person name="Haridas S."/>
            <person name="Hensen N."/>
            <person name="Bonometti L."/>
            <person name="Westerberg I."/>
            <person name="Brannstrom I.O."/>
            <person name="Guillou S."/>
            <person name="Cros-Aarteil S."/>
            <person name="Calhoun S."/>
            <person name="Kuo A."/>
            <person name="Mondo S."/>
            <person name="Pangilinan J."/>
            <person name="Riley R."/>
            <person name="Labutti K."/>
            <person name="Andreopoulos B."/>
            <person name="Lipzen A."/>
            <person name="Chen C."/>
            <person name="Yanf M."/>
            <person name="Daum C."/>
            <person name="Ng V."/>
            <person name="Clum A."/>
            <person name="Steindorff A."/>
            <person name="Ohm R."/>
            <person name="Martin F."/>
            <person name="Silar P."/>
            <person name="Natvig D."/>
            <person name="Lalanne C."/>
            <person name="Gautier V."/>
            <person name="Ament-Velasquez S.L."/>
            <person name="Kruys A."/>
            <person name="Hutchinson M.I."/>
            <person name="Powell A.J."/>
            <person name="Barry K."/>
            <person name="Miller A.N."/>
            <person name="Grigoriev I.V."/>
            <person name="Debuchy R."/>
            <person name="Gladieux P."/>
            <person name="Thoren M.H."/>
            <person name="Johannesson H."/>
        </authorList>
    </citation>
    <scope>NUCLEOTIDE SEQUENCE</scope>
    <source>
        <strain evidence="3">CBS 168.71</strain>
    </source>
</reference>
<feature type="domain" description="CHAT" evidence="2">
    <location>
        <begin position="751"/>
        <end position="1079"/>
    </location>
</feature>
<dbReference type="Proteomes" id="UP001278766">
    <property type="component" value="Unassembled WGS sequence"/>
</dbReference>
<protein>
    <submittedName>
        <fullName evidence="3">CHAT domain-containing protein</fullName>
    </submittedName>
</protein>
<proteinExistence type="predicted"/>
<dbReference type="RefSeq" id="XP_062659910.1">
    <property type="nucleotide sequence ID" value="XM_062807505.1"/>
</dbReference>
<sequence>MDTLSRIVEDVRKAVEHLKQQRQQTSANIELSTVMTAAGEVLDDELDRLSPHSPADPTVQWEPLNRLIEAGELILSLVPSNHRLRFVFLCNLSASLARRFDLMAPAGNPDWKDLDRAVDLAADAVSVVHGEDVRHRCVVLYRLSRVLEKRGMYSSNVKDIELALQAADESATHLGVAQDMALDCRVQVVKLLTMLFTATHGMNFIERAVAVAQEAVDAMPKRCDQTDESVVHERQLGLNTLARALGMRFEAKGAVEDLDRAIALLDNSLPSLGAEDPNFVIGLDYLGILLGTRFEQQGDIADLNDAIQWSEVAVKRALSSDPDRPRKLQNLADRLAERGQYTGQVADIVRAIEYAQEGLQDAPLNHGERAKWLGNLGAFFGMRYRITQPEPDRTDLAQATKITSEAIDLARKRGDVVLLGSLANTLGNILRYKYEAGDHDDATCLDRAAEVLEEALDLLGPDPEQAFLYHGLGETLLLRYEYGGAVEDVGGAIQAYQRTLDSEIGPPTVRINAAVRAAELLGLLGRWAEATNSLERAVHLLHVLTPGLLQTENKQQLIRHFSGVGAAAAAAALNAGKDPGHALGYLELGRGIISGFLLDMRTDTSALRQAHPDLADQFLRLSSRLAGRPKLQRYDRKTGGQPLFQEGPMAESFDPSKERWRRAVGSEMEALLTEIRSQPEFERFLLPPTVEQLKAAADPDPIFVANVSAFRCDVFVVESHQIRAVPLPHLCQERIIQENHRVQMGSGSLSETLKWLWHALVRPALDGLGLHGNVVPEGTNHAAVEWPRVWWVAVGPLSGLPLHAAGDHGSHNQETALDWVMSSYSSSIKALIAGRTSQPLPPSTSTPGRTVLISMPNTPGQDHLNFTDREVNMLTELCPSMQLTPERPPSLTKDDVLGQLRGCRVFHFAGHGITDPGDPSKSCLLLNDWETRPLTVGDLREERLVEEVAPASAPFLAYLSACSTAANEKLALTDEAIHLVSACQLAGFRHVVGTLWSVSDVFCVDVARRFYEVLRDEGATDVAVCRALHLAMRELRDIKAERKGEKGVTLDNSNGLDRGARVAGPKRHNLLWVPYVHFGV</sequence>
<evidence type="ECO:0000313" key="4">
    <source>
        <dbReference type="Proteomes" id="UP001278766"/>
    </source>
</evidence>
<dbReference type="InterPro" id="IPR024983">
    <property type="entry name" value="CHAT_dom"/>
</dbReference>